<accession>A0A3B1BSU6</accession>
<dbReference type="AlphaFoldDB" id="A0A3B1BSU6"/>
<proteinExistence type="predicted"/>
<protein>
    <submittedName>
        <fullName evidence="2">Uncharacterized protein</fullName>
    </submittedName>
</protein>
<keyword evidence="1" id="KW-0812">Transmembrane</keyword>
<dbReference type="EMBL" id="UOGE01000063">
    <property type="protein sequence ID" value="VAX20999.1"/>
    <property type="molecule type" value="Genomic_DNA"/>
</dbReference>
<gene>
    <name evidence="2" type="ORF">MNBD_NITROSPINAE02-469</name>
</gene>
<sequence length="130" mass="14660">MTDSIASFRWFNVAVYIALVAITIPFARFDVTFSVALGGFFALSSLLYLEYFLGLIFSHRLSAPMAKGLTLFSYYFRFAVIGFITYKLLIAGVIHVPSLLVGLSATTFAIFTWRLFVTRPIATEDYERTN</sequence>
<feature type="transmembrane region" description="Helical" evidence="1">
    <location>
        <begin position="74"/>
        <end position="94"/>
    </location>
</feature>
<organism evidence="2">
    <name type="scientific">hydrothermal vent metagenome</name>
    <dbReference type="NCBI Taxonomy" id="652676"/>
    <lineage>
        <taxon>unclassified sequences</taxon>
        <taxon>metagenomes</taxon>
        <taxon>ecological metagenomes</taxon>
    </lineage>
</organism>
<reference evidence="2" key="1">
    <citation type="submission" date="2018-06" db="EMBL/GenBank/DDBJ databases">
        <authorList>
            <person name="Zhirakovskaya E."/>
        </authorList>
    </citation>
    <scope>NUCLEOTIDE SEQUENCE</scope>
</reference>
<evidence type="ECO:0000313" key="2">
    <source>
        <dbReference type="EMBL" id="VAX20999.1"/>
    </source>
</evidence>
<keyword evidence="1" id="KW-1133">Transmembrane helix</keyword>
<evidence type="ECO:0000256" key="1">
    <source>
        <dbReference type="SAM" id="Phobius"/>
    </source>
</evidence>
<keyword evidence="1" id="KW-0472">Membrane</keyword>
<feature type="transmembrane region" description="Helical" evidence="1">
    <location>
        <begin position="100"/>
        <end position="117"/>
    </location>
</feature>
<feature type="transmembrane region" description="Helical" evidence="1">
    <location>
        <begin position="33"/>
        <end position="53"/>
    </location>
</feature>
<feature type="transmembrane region" description="Helical" evidence="1">
    <location>
        <begin position="7"/>
        <end position="27"/>
    </location>
</feature>
<name>A0A3B1BSU6_9ZZZZ</name>